<keyword evidence="3" id="KW-1185">Reference proteome</keyword>
<name>A0A6L5XVU8_9FIRM</name>
<protein>
    <submittedName>
        <fullName evidence="2">Uncharacterized protein</fullName>
    </submittedName>
</protein>
<evidence type="ECO:0000256" key="1">
    <source>
        <dbReference type="SAM" id="Phobius"/>
    </source>
</evidence>
<keyword evidence="1" id="KW-0472">Membrane</keyword>
<feature type="transmembrane region" description="Helical" evidence="1">
    <location>
        <begin position="7"/>
        <end position="26"/>
    </location>
</feature>
<organism evidence="2 3">
    <name type="scientific">Velocimicrobium porci</name>
    <dbReference type="NCBI Taxonomy" id="2606634"/>
    <lineage>
        <taxon>Bacteria</taxon>
        <taxon>Bacillati</taxon>
        <taxon>Bacillota</taxon>
        <taxon>Clostridia</taxon>
        <taxon>Lachnospirales</taxon>
        <taxon>Lachnospiraceae</taxon>
        <taxon>Velocimicrobium</taxon>
    </lineage>
</organism>
<accession>A0A6L5XVU8</accession>
<evidence type="ECO:0000313" key="2">
    <source>
        <dbReference type="EMBL" id="MSS62945.1"/>
    </source>
</evidence>
<sequence length="61" mass="7156">MKEQTIKLCIGLTLSILFLISVNFFLTLEQNPYYTNKQPTYKETIFTFPDTIISFLGFNKQ</sequence>
<dbReference type="RefSeq" id="WP_154517293.1">
    <property type="nucleotide sequence ID" value="NZ_VUMT01000003.1"/>
</dbReference>
<keyword evidence="1" id="KW-1133">Transmembrane helix</keyword>
<dbReference type="Proteomes" id="UP000482209">
    <property type="component" value="Unassembled WGS sequence"/>
</dbReference>
<evidence type="ECO:0000313" key="3">
    <source>
        <dbReference type="Proteomes" id="UP000482209"/>
    </source>
</evidence>
<comment type="caution">
    <text evidence="2">The sequence shown here is derived from an EMBL/GenBank/DDBJ whole genome shotgun (WGS) entry which is preliminary data.</text>
</comment>
<reference evidence="2 3" key="1">
    <citation type="submission" date="2019-08" db="EMBL/GenBank/DDBJ databases">
        <title>In-depth cultivation of the pig gut microbiome towards novel bacterial diversity and tailored functional studies.</title>
        <authorList>
            <person name="Wylensek D."/>
            <person name="Hitch T.C.A."/>
            <person name="Clavel T."/>
        </authorList>
    </citation>
    <scope>NUCLEOTIDE SEQUENCE [LARGE SCALE GENOMIC DNA]</scope>
    <source>
        <strain evidence="2 3">WCA-693-APC-MOT-I</strain>
    </source>
</reference>
<gene>
    <name evidence="2" type="ORF">FYJ58_03515</name>
</gene>
<proteinExistence type="predicted"/>
<dbReference type="AlphaFoldDB" id="A0A6L5XVU8"/>
<dbReference type="EMBL" id="VUMT01000003">
    <property type="protein sequence ID" value="MSS62945.1"/>
    <property type="molecule type" value="Genomic_DNA"/>
</dbReference>
<keyword evidence="1" id="KW-0812">Transmembrane</keyword>